<evidence type="ECO:0000313" key="10">
    <source>
        <dbReference type="Proteomes" id="UP001166286"/>
    </source>
</evidence>
<dbReference type="SUPFAM" id="SSF103473">
    <property type="entry name" value="MFS general substrate transporter"/>
    <property type="match status" value="1"/>
</dbReference>
<comment type="similarity">
    <text evidence="2">Belongs to the major facilitator superfamily.</text>
</comment>
<evidence type="ECO:0000256" key="1">
    <source>
        <dbReference type="ARBA" id="ARBA00004141"/>
    </source>
</evidence>
<evidence type="ECO:0000313" key="9">
    <source>
        <dbReference type="EMBL" id="KAK0510361.1"/>
    </source>
</evidence>
<dbReference type="CDD" id="cd17323">
    <property type="entry name" value="MFS_Tpo1_MDR_like"/>
    <property type="match status" value="1"/>
</dbReference>
<dbReference type="PANTHER" id="PTHR23502:SF24">
    <property type="entry name" value="TRANSPORTER, PUTATIVE-RELATED"/>
    <property type="match status" value="1"/>
</dbReference>
<feature type="transmembrane region" description="Helical" evidence="7">
    <location>
        <begin position="124"/>
        <end position="142"/>
    </location>
</feature>
<dbReference type="InterPro" id="IPR020846">
    <property type="entry name" value="MFS_dom"/>
</dbReference>
<sequence length="518" mass="57277">MASQESAEARAEGNTAAQGEAPRHIVKRADGTDVEIVTFPPGDPENPRNWPLWRKWSIVIAIVFIDLTVSFVASGFSPASAKFAKDFNVSSEVATLGLSMTVLGFALGPMTLAPLSEYYGRSPIYITSYGIFLFFVLGTALVKNLAGFLVLRFLSGWFCAVTIANFGGTIADLFEPHATGIPMSVFLWAATVGSPFGYFLFSFIAQYCDSWRDVFWALLGICGGFWLIMTATLKETRHSILLLRRAARERKERGTDAIDVPDSMKQRGPRELFKNALLRPFRFLFTEAIIIFGALYNGYLYGLSFLFNGAFSLVFGTGGHGFGTVGVGLCFLGIVVGISFGPFTNLWQEHYYQRRIAAMGGRNVPEARVQLGKVAAVVFPISLFWFSWTTYKSVHFIVPIIASAFWGWSFYTLILMTYTYTEDSYKVFSASALAGLGLIRNIAGAGFPLFAEQMFKHEGYQWAGSILAFLAILLVPIPFILDSYGRALRLRSPWAQQHMDDLTEEETTSGLNKPVSSA</sequence>
<feature type="transmembrane region" description="Helical" evidence="7">
    <location>
        <begin position="56"/>
        <end position="73"/>
    </location>
</feature>
<evidence type="ECO:0000256" key="3">
    <source>
        <dbReference type="ARBA" id="ARBA00022692"/>
    </source>
</evidence>
<feature type="transmembrane region" description="Helical" evidence="7">
    <location>
        <begin position="154"/>
        <end position="174"/>
    </location>
</feature>
<evidence type="ECO:0000256" key="2">
    <source>
        <dbReference type="ARBA" id="ARBA00008335"/>
    </source>
</evidence>
<keyword evidence="3 7" id="KW-0812">Transmembrane</keyword>
<feature type="transmembrane region" description="Helical" evidence="7">
    <location>
        <begin position="283"/>
        <end position="302"/>
    </location>
</feature>
<feature type="region of interest" description="Disordered" evidence="6">
    <location>
        <begin position="1"/>
        <end position="24"/>
    </location>
</feature>
<feature type="transmembrane region" description="Helical" evidence="7">
    <location>
        <begin position="462"/>
        <end position="481"/>
    </location>
</feature>
<dbReference type="AlphaFoldDB" id="A0AA39QXQ2"/>
<evidence type="ECO:0000256" key="7">
    <source>
        <dbReference type="SAM" id="Phobius"/>
    </source>
</evidence>
<keyword evidence="4 7" id="KW-1133">Transmembrane helix</keyword>
<organism evidence="9 10">
    <name type="scientific">Cladonia borealis</name>
    <dbReference type="NCBI Taxonomy" id="184061"/>
    <lineage>
        <taxon>Eukaryota</taxon>
        <taxon>Fungi</taxon>
        <taxon>Dikarya</taxon>
        <taxon>Ascomycota</taxon>
        <taxon>Pezizomycotina</taxon>
        <taxon>Lecanoromycetes</taxon>
        <taxon>OSLEUM clade</taxon>
        <taxon>Lecanoromycetidae</taxon>
        <taxon>Lecanorales</taxon>
        <taxon>Lecanorineae</taxon>
        <taxon>Cladoniaceae</taxon>
        <taxon>Cladonia</taxon>
    </lineage>
</organism>
<reference evidence="9" key="1">
    <citation type="submission" date="2023-03" db="EMBL/GenBank/DDBJ databases">
        <title>Complete genome of Cladonia borealis.</title>
        <authorList>
            <person name="Park H."/>
        </authorList>
    </citation>
    <scope>NUCLEOTIDE SEQUENCE</scope>
    <source>
        <strain evidence="9">ANT050790</strain>
    </source>
</reference>
<dbReference type="Proteomes" id="UP001166286">
    <property type="component" value="Unassembled WGS sequence"/>
</dbReference>
<feature type="transmembrane region" description="Helical" evidence="7">
    <location>
        <begin position="394"/>
        <end position="415"/>
    </location>
</feature>
<dbReference type="InterPro" id="IPR036259">
    <property type="entry name" value="MFS_trans_sf"/>
</dbReference>
<comment type="caution">
    <text evidence="9">The sequence shown here is derived from an EMBL/GenBank/DDBJ whole genome shotgun (WGS) entry which is preliminary data.</text>
</comment>
<keyword evidence="10" id="KW-1185">Reference proteome</keyword>
<evidence type="ECO:0000256" key="5">
    <source>
        <dbReference type="ARBA" id="ARBA00023136"/>
    </source>
</evidence>
<protein>
    <recommendedName>
        <fullName evidence="8">Major facilitator superfamily (MFS) profile domain-containing protein</fullName>
    </recommendedName>
</protein>
<evidence type="ECO:0000256" key="4">
    <source>
        <dbReference type="ARBA" id="ARBA00022989"/>
    </source>
</evidence>
<feature type="transmembrane region" description="Helical" evidence="7">
    <location>
        <begin position="186"/>
        <end position="208"/>
    </location>
</feature>
<dbReference type="Gene3D" id="1.20.1250.20">
    <property type="entry name" value="MFS general substrate transporter like domains"/>
    <property type="match status" value="1"/>
</dbReference>
<dbReference type="EMBL" id="JAFEKC020000015">
    <property type="protein sequence ID" value="KAK0510361.1"/>
    <property type="molecule type" value="Genomic_DNA"/>
</dbReference>
<evidence type="ECO:0000259" key="8">
    <source>
        <dbReference type="PROSITE" id="PS50850"/>
    </source>
</evidence>
<feature type="transmembrane region" description="Helical" evidence="7">
    <location>
        <begin position="322"/>
        <end position="347"/>
    </location>
</feature>
<dbReference type="GO" id="GO:0005886">
    <property type="term" value="C:plasma membrane"/>
    <property type="evidence" value="ECO:0007669"/>
    <property type="project" value="TreeGrafter"/>
</dbReference>
<feature type="transmembrane region" description="Helical" evidence="7">
    <location>
        <begin position="93"/>
        <end position="112"/>
    </location>
</feature>
<accession>A0AA39QXQ2</accession>
<comment type="subcellular location">
    <subcellularLocation>
        <location evidence="1">Membrane</location>
        <topology evidence="1">Multi-pass membrane protein</topology>
    </subcellularLocation>
</comment>
<dbReference type="InterPro" id="IPR011701">
    <property type="entry name" value="MFS"/>
</dbReference>
<name>A0AA39QXQ2_9LECA</name>
<feature type="domain" description="Major facilitator superfamily (MFS) profile" evidence="8">
    <location>
        <begin position="58"/>
        <end position="486"/>
    </location>
</feature>
<dbReference type="FunFam" id="1.20.1250.20:FF:000082">
    <property type="entry name" value="MFS multidrug transporter, putative"/>
    <property type="match status" value="1"/>
</dbReference>
<dbReference type="PROSITE" id="PS50850">
    <property type="entry name" value="MFS"/>
    <property type="match status" value="1"/>
</dbReference>
<feature type="transmembrane region" description="Helical" evidence="7">
    <location>
        <begin position="214"/>
        <end position="233"/>
    </location>
</feature>
<dbReference type="Pfam" id="PF07690">
    <property type="entry name" value="MFS_1"/>
    <property type="match status" value="1"/>
</dbReference>
<dbReference type="PANTHER" id="PTHR23502">
    <property type="entry name" value="MAJOR FACILITATOR SUPERFAMILY"/>
    <property type="match status" value="1"/>
</dbReference>
<dbReference type="GO" id="GO:0022857">
    <property type="term" value="F:transmembrane transporter activity"/>
    <property type="evidence" value="ECO:0007669"/>
    <property type="project" value="InterPro"/>
</dbReference>
<proteinExistence type="inferred from homology"/>
<evidence type="ECO:0000256" key="6">
    <source>
        <dbReference type="SAM" id="MobiDB-lite"/>
    </source>
</evidence>
<feature type="transmembrane region" description="Helical" evidence="7">
    <location>
        <begin position="427"/>
        <end position="450"/>
    </location>
</feature>
<keyword evidence="5 7" id="KW-0472">Membrane</keyword>
<gene>
    <name evidence="9" type="ORF">JMJ35_006793</name>
</gene>